<dbReference type="EMBL" id="LR778301">
    <property type="protein sequence ID" value="CAB1367742.1"/>
    <property type="molecule type" value="Genomic_DNA"/>
</dbReference>
<dbReference type="Proteomes" id="UP000515733">
    <property type="component" value="Chromosome"/>
</dbReference>
<keyword evidence="2" id="KW-0732">Signal</keyword>
<feature type="signal peptide" evidence="2">
    <location>
        <begin position="1"/>
        <end position="17"/>
    </location>
</feature>
<evidence type="ECO:0000256" key="2">
    <source>
        <dbReference type="SAM" id="SignalP"/>
    </source>
</evidence>
<sequence length="206" mass="23005">MKLRTTFSLLTLGLALAAPVQASRSFCCSLDDGNRSCGDVLPEACRNRAYVELNERGVRVRSVEAPLNASQQAARDAQLKKQKEADLQALDQKRRDTALLATYATDKELDRTRDRLIAELERSIKNTEGKLAAANKEKTKLAKDGEFYKGKLPNTLTSSMRRNQMAIEAEQQSIQAKKKEIEQVTARFEADRKRLQELRGGAPAQP</sequence>
<dbReference type="KEGG" id="doe:DENOEST_0577"/>
<evidence type="ECO:0000313" key="3">
    <source>
        <dbReference type="EMBL" id="CAB1367742.1"/>
    </source>
</evidence>
<name>A0A6S6XY24_9PROT</name>
<dbReference type="RefSeq" id="WP_145769885.1">
    <property type="nucleotide sequence ID" value="NZ_LR778301.1"/>
</dbReference>
<proteinExistence type="predicted"/>
<evidence type="ECO:0000256" key="1">
    <source>
        <dbReference type="SAM" id="Coils"/>
    </source>
</evidence>
<dbReference type="OrthoDB" id="5298412at2"/>
<dbReference type="AlphaFoldDB" id="A0A6S6XY24"/>
<keyword evidence="4" id="KW-1185">Reference proteome</keyword>
<feature type="chain" id="PRO_5035324038" description="DUF4124 domain-containing protein" evidence="2">
    <location>
        <begin position="18"/>
        <end position="206"/>
    </location>
</feature>
<protein>
    <recommendedName>
        <fullName evidence="5">DUF4124 domain-containing protein</fullName>
    </recommendedName>
</protein>
<accession>A0A6S6XY24</accession>
<reference evidence="3 4" key="1">
    <citation type="submission" date="2020-03" db="EMBL/GenBank/DDBJ databases">
        <authorList>
            <consortium name="Genoscope - CEA"/>
            <person name="William W."/>
        </authorList>
    </citation>
    <scope>NUCLEOTIDE SEQUENCE [LARGE SCALE GENOMIC DNA]</scope>
    <source>
        <strain evidence="4">DSM 16959</strain>
    </source>
</reference>
<keyword evidence="1" id="KW-0175">Coiled coil</keyword>
<gene>
    <name evidence="3" type="ORF">DENOEST_0577</name>
</gene>
<organism evidence="3 4">
    <name type="scientific">Denitratisoma oestradiolicum</name>
    <dbReference type="NCBI Taxonomy" id="311182"/>
    <lineage>
        <taxon>Bacteria</taxon>
        <taxon>Pseudomonadati</taxon>
        <taxon>Pseudomonadota</taxon>
        <taxon>Betaproteobacteria</taxon>
        <taxon>Nitrosomonadales</taxon>
        <taxon>Sterolibacteriaceae</taxon>
        <taxon>Denitratisoma</taxon>
    </lineage>
</organism>
<evidence type="ECO:0008006" key="5">
    <source>
        <dbReference type="Google" id="ProtNLM"/>
    </source>
</evidence>
<evidence type="ECO:0000313" key="4">
    <source>
        <dbReference type="Proteomes" id="UP000515733"/>
    </source>
</evidence>
<feature type="coiled-coil region" evidence="1">
    <location>
        <begin position="117"/>
        <end position="198"/>
    </location>
</feature>